<proteinExistence type="predicted"/>
<organism evidence="1 2">
    <name type="scientific">Synaphobranchus kaupii</name>
    <name type="common">Kaup's arrowtooth eel</name>
    <dbReference type="NCBI Taxonomy" id="118154"/>
    <lineage>
        <taxon>Eukaryota</taxon>
        <taxon>Metazoa</taxon>
        <taxon>Chordata</taxon>
        <taxon>Craniata</taxon>
        <taxon>Vertebrata</taxon>
        <taxon>Euteleostomi</taxon>
        <taxon>Actinopterygii</taxon>
        <taxon>Neopterygii</taxon>
        <taxon>Teleostei</taxon>
        <taxon>Anguilliformes</taxon>
        <taxon>Synaphobranchidae</taxon>
        <taxon>Synaphobranchus</taxon>
    </lineage>
</organism>
<protein>
    <submittedName>
        <fullName evidence="1">Uncharacterized protein</fullName>
    </submittedName>
</protein>
<dbReference type="Proteomes" id="UP001152622">
    <property type="component" value="Chromosome 3"/>
</dbReference>
<sequence length="103" mass="11217">MRLTAQLCSDLSKLPTGPLNCLSENRLAGKLGCKKNEFCSSRARFASTHGIVLAAHPGGVHHAPLRKPRRSGGMDLRHDISWSQLRLQLHVGGHLTAYPGPEE</sequence>
<dbReference type="AlphaFoldDB" id="A0A9Q1FW50"/>
<keyword evidence="2" id="KW-1185">Reference proteome</keyword>
<reference evidence="1" key="1">
    <citation type="journal article" date="2023" name="Science">
        <title>Genome structures resolve the early diversification of teleost fishes.</title>
        <authorList>
            <person name="Parey E."/>
            <person name="Louis A."/>
            <person name="Montfort J."/>
            <person name="Bouchez O."/>
            <person name="Roques C."/>
            <person name="Iampietro C."/>
            <person name="Lluch J."/>
            <person name="Castinel A."/>
            <person name="Donnadieu C."/>
            <person name="Desvignes T."/>
            <person name="Floi Bucao C."/>
            <person name="Jouanno E."/>
            <person name="Wen M."/>
            <person name="Mejri S."/>
            <person name="Dirks R."/>
            <person name="Jansen H."/>
            <person name="Henkel C."/>
            <person name="Chen W.J."/>
            <person name="Zahm M."/>
            <person name="Cabau C."/>
            <person name="Klopp C."/>
            <person name="Thompson A.W."/>
            <person name="Robinson-Rechavi M."/>
            <person name="Braasch I."/>
            <person name="Lecointre G."/>
            <person name="Bobe J."/>
            <person name="Postlethwait J.H."/>
            <person name="Berthelot C."/>
            <person name="Roest Crollius H."/>
            <person name="Guiguen Y."/>
        </authorList>
    </citation>
    <scope>NUCLEOTIDE SEQUENCE</scope>
    <source>
        <strain evidence="1">WJC10195</strain>
    </source>
</reference>
<evidence type="ECO:0000313" key="1">
    <source>
        <dbReference type="EMBL" id="KAJ8368320.1"/>
    </source>
</evidence>
<gene>
    <name evidence="1" type="ORF">SKAU_G00083480</name>
</gene>
<evidence type="ECO:0000313" key="2">
    <source>
        <dbReference type="Proteomes" id="UP001152622"/>
    </source>
</evidence>
<name>A0A9Q1FW50_SYNKA</name>
<accession>A0A9Q1FW50</accession>
<dbReference type="EMBL" id="JAINUF010000003">
    <property type="protein sequence ID" value="KAJ8368320.1"/>
    <property type="molecule type" value="Genomic_DNA"/>
</dbReference>
<comment type="caution">
    <text evidence="1">The sequence shown here is derived from an EMBL/GenBank/DDBJ whole genome shotgun (WGS) entry which is preliminary data.</text>
</comment>